<dbReference type="VEuPathDB" id="VectorBase:MDOA016945"/>
<dbReference type="AlphaFoldDB" id="A0A1I8NL84"/>
<dbReference type="VEuPathDB" id="VectorBase:MDOMA2_010383"/>
<dbReference type="Pfam" id="PF08395">
    <property type="entry name" value="7tm_7"/>
    <property type="match status" value="1"/>
</dbReference>
<protein>
    <submittedName>
        <fullName evidence="6">Uncharacterized protein</fullName>
    </submittedName>
</protein>
<name>A0A1I8NL84_MUSDO</name>
<keyword evidence="4" id="KW-1133">Transmembrane helix</keyword>
<dbReference type="InterPro" id="IPR013604">
    <property type="entry name" value="7TM_chemorcpt"/>
</dbReference>
<keyword evidence="5" id="KW-0472">Membrane</keyword>
<evidence type="ECO:0000256" key="5">
    <source>
        <dbReference type="ARBA" id="ARBA00023136"/>
    </source>
</evidence>
<dbReference type="GO" id="GO:0050909">
    <property type="term" value="P:sensory perception of taste"/>
    <property type="evidence" value="ECO:0007669"/>
    <property type="project" value="InterPro"/>
</dbReference>
<evidence type="ECO:0000256" key="2">
    <source>
        <dbReference type="ARBA" id="ARBA00022475"/>
    </source>
</evidence>
<accession>A0A1I8NL84</accession>
<evidence type="ECO:0000256" key="3">
    <source>
        <dbReference type="ARBA" id="ARBA00022692"/>
    </source>
</evidence>
<reference evidence="6" key="1">
    <citation type="submission" date="2020-05" db="UniProtKB">
        <authorList>
            <consortium name="EnsemblMetazoa"/>
        </authorList>
    </citation>
    <scope>IDENTIFICATION</scope>
    <source>
        <strain evidence="6">Aabys</strain>
    </source>
</reference>
<evidence type="ECO:0000256" key="4">
    <source>
        <dbReference type="ARBA" id="ARBA00022989"/>
    </source>
</evidence>
<dbReference type="EnsemblMetazoa" id="MDOA016945-RA">
    <property type="protein sequence ID" value="MDOA016945-PA"/>
    <property type="gene ID" value="MDOA016945"/>
</dbReference>
<dbReference type="GO" id="GO:0005886">
    <property type="term" value="C:plasma membrane"/>
    <property type="evidence" value="ECO:0007669"/>
    <property type="project" value="UniProtKB-SubCell"/>
</dbReference>
<keyword evidence="2" id="KW-1003">Cell membrane</keyword>
<comment type="subcellular location">
    <subcellularLocation>
        <location evidence="1">Cell membrane</location>
        <topology evidence="1">Multi-pass membrane protein</topology>
    </subcellularLocation>
</comment>
<keyword evidence="3" id="KW-0812">Transmembrane</keyword>
<sequence length="158" mass="18288">MKLYWKLFSYLGGSIAFILSVEITYLMQVLDKDDWLVYFTSYTPCVFICRCRLLQFILSLELIRVELEQLNRELLQSAKGTGKAKLIPQSLHSIRHSVGNLCLSRKIQHFSLQICHQQIIFKAFGCFTIDCYIASGILGSIATYMMFYIQFISMCVQN</sequence>
<proteinExistence type="predicted"/>
<evidence type="ECO:0000256" key="1">
    <source>
        <dbReference type="ARBA" id="ARBA00004651"/>
    </source>
</evidence>
<evidence type="ECO:0000313" key="6">
    <source>
        <dbReference type="EnsemblMetazoa" id="MDOA016945-PA"/>
    </source>
</evidence>
<organism evidence="6">
    <name type="scientific">Musca domestica</name>
    <name type="common">House fly</name>
    <dbReference type="NCBI Taxonomy" id="7370"/>
    <lineage>
        <taxon>Eukaryota</taxon>
        <taxon>Metazoa</taxon>
        <taxon>Ecdysozoa</taxon>
        <taxon>Arthropoda</taxon>
        <taxon>Hexapoda</taxon>
        <taxon>Insecta</taxon>
        <taxon>Pterygota</taxon>
        <taxon>Neoptera</taxon>
        <taxon>Endopterygota</taxon>
        <taxon>Diptera</taxon>
        <taxon>Brachycera</taxon>
        <taxon>Muscomorpha</taxon>
        <taxon>Muscoidea</taxon>
        <taxon>Muscidae</taxon>
        <taxon>Musca</taxon>
    </lineage>
</organism>